<evidence type="ECO:0000313" key="1">
    <source>
        <dbReference type="EMBL" id="CAD7419066.1"/>
    </source>
</evidence>
<protein>
    <submittedName>
        <fullName evidence="1">Uncharacterized protein</fullName>
    </submittedName>
</protein>
<name>A0A7R9HEG7_TIMPO</name>
<proteinExistence type="predicted"/>
<reference evidence="1" key="1">
    <citation type="submission" date="2020-11" db="EMBL/GenBank/DDBJ databases">
        <authorList>
            <person name="Tran Van P."/>
        </authorList>
    </citation>
    <scope>NUCLEOTIDE SEQUENCE</scope>
</reference>
<sequence length="160" mass="18055">MSVELSRVKEKKKDYSARLNDHLLVVVIPREMLTGIYQDYLDPYDMENSLRVDPEVQTPPLSDWGQLHDVTPAACERPSGAESSEVEMMAIEVQLHETGGALPDATGSAIPDVWGELDLIYQLIWHREGNNRATATRLKMLHSFSRLYSFNVGIARCDPQ</sequence>
<organism evidence="1">
    <name type="scientific">Timema poppense</name>
    <name type="common">Walking stick</name>
    <dbReference type="NCBI Taxonomy" id="170557"/>
    <lineage>
        <taxon>Eukaryota</taxon>
        <taxon>Metazoa</taxon>
        <taxon>Ecdysozoa</taxon>
        <taxon>Arthropoda</taxon>
        <taxon>Hexapoda</taxon>
        <taxon>Insecta</taxon>
        <taxon>Pterygota</taxon>
        <taxon>Neoptera</taxon>
        <taxon>Polyneoptera</taxon>
        <taxon>Phasmatodea</taxon>
        <taxon>Timematodea</taxon>
        <taxon>Timematoidea</taxon>
        <taxon>Timematidae</taxon>
        <taxon>Timema</taxon>
    </lineage>
</organism>
<accession>A0A7R9HEG7</accession>
<gene>
    <name evidence="1" type="ORF">TPSB3V08_LOCUS12776</name>
</gene>
<dbReference type="EMBL" id="OD019640">
    <property type="protein sequence ID" value="CAD7419066.1"/>
    <property type="molecule type" value="Genomic_DNA"/>
</dbReference>
<dbReference type="AlphaFoldDB" id="A0A7R9HEG7"/>